<dbReference type="RefSeq" id="WP_021329131.1">
    <property type="nucleotide sequence ID" value="NZ_AUZJ01000002.1"/>
</dbReference>
<dbReference type="Proteomes" id="UP000016412">
    <property type="component" value="Unassembled WGS sequence"/>
</dbReference>
<dbReference type="PATRIC" id="fig|1125725.3.peg.114"/>
<organism evidence="1 3">
    <name type="scientific">Treponema socranskii subsp. socranskii VPI DR56BR1116 = ATCC 35536</name>
    <dbReference type="NCBI Taxonomy" id="1125725"/>
    <lineage>
        <taxon>Bacteria</taxon>
        <taxon>Pseudomonadati</taxon>
        <taxon>Spirochaetota</taxon>
        <taxon>Spirochaetia</taxon>
        <taxon>Spirochaetales</taxon>
        <taxon>Treponemataceae</taxon>
        <taxon>Treponema</taxon>
    </lineage>
</organism>
<evidence type="ECO:0000313" key="3">
    <source>
        <dbReference type="Proteomes" id="UP000016412"/>
    </source>
</evidence>
<reference evidence="3 4" key="1">
    <citation type="submission" date="2013-08" db="EMBL/GenBank/DDBJ databases">
        <authorList>
            <person name="Durkin A.S."/>
            <person name="Haft D.R."/>
            <person name="McCorrison J."/>
            <person name="Torralba M."/>
            <person name="Gillis M."/>
            <person name="Haft D.H."/>
            <person name="Methe B."/>
            <person name="Sutton G."/>
            <person name="Nelson K.E."/>
        </authorList>
    </citation>
    <scope>NUCLEOTIDE SEQUENCE [LARGE SCALE GENOMIC DNA]</scope>
    <source>
        <strain evidence="2 4">ATCC 35536</strain>
        <strain evidence="1 3">VPI DR56BR1116</strain>
    </source>
</reference>
<evidence type="ECO:0000313" key="1">
    <source>
        <dbReference type="EMBL" id="ERF61867.1"/>
    </source>
</evidence>
<evidence type="ECO:0000313" key="4">
    <source>
        <dbReference type="Proteomes" id="UP000016646"/>
    </source>
</evidence>
<dbReference type="EMBL" id="AUZJ01000002">
    <property type="protein sequence ID" value="ERF61867.1"/>
    <property type="molecule type" value="Genomic_DNA"/>
</dbReference>
<sequence length="143" mass="15407">MKTLLTASELEQRAAPHSLPIADDGNLDVARVELALTDATGIIVAQLPWLLKDNDIIDPVPAQFAAALQGICADIAVHRLTDTVTSSEDQRAWYSDSIKLLEKIDREFKGGLSGPDLQEASVVVAGGADDADDPRYWKKGKVL</sequence>
<protein>
    <submittedName>
        <fullName evidence="1">Uncharacterized protein</fullName>
    </submittedName>
</protein>
<accession>U2KPF7</accession>
<dbReference type="AlphaFoldDB" id="U2KPF7"/>
<keyword evidence="4" id="KW-1185">Reference proteome</keyword>
<dbReference type="InterPro" id="IPR009752">
    <property type="entry name" value="Phage_Mu_GpJ"/>
</dbReference>
<dbReference type="OrthoDB" id="371345at2"/>
<gene>
    <name evidence="2" type="ORF">HMPREF0860_1038</name>
    <name evidence="1" type="ORF">HMPREF1325_1858</name>
</gene>
<evidence type="ECO:0000313" key="2">
    <source>
        <dbReference type="EMBL" id="ERK00392.1"/>
    </source>
</evidence>
<dbReference type="Proteomes" id="UP000016646">
    <property type="component" value="Unassembled WGS sequence"/>
</dbReference>
<dbReference type="STRING" id="1125725.HMPREF1325_1858"/>
<dbReference type="Pfam" id="PF07030">
    <property type="entry name" value="Phage_Mu_Gp36"/>
    <property type="match status" value="1"/>
</dbReference>
<proteinExistence type="predicted"/>
<dbReference type="EMBL" id="AVQI01000067">
    <property type="protein sequence ID" value="ERK00392.1"/>
    <property type="molecule type" value="Genomic_DNA"/>
</dbReference>
<name>U2KPF7_TRESO</name>
<comment type="caution">
    <text evidence="1">The sequence shown here is derived from an EMBL/GenBank/DDBJ whole genome shotgun (WGS) entry which is preliminary data.</text>
</comment>
<dbReference type="eggNOG" id="COG4387">
    <property type="taxonomic scope" value="Bacteria"/>
</dbReference>